<evidence type="ECO:0000313" key="3">
    <source>
        <dbReference type="EMBL" id="CAF5051844.1"/>
    </source>
</evidence>
<name>A0A8S3CID2_9BILA</name>
<organism evidence="2 4">
    <name type="scientific">Rotaria magnacalcarata</name>
    <dbReference type="NCBI Taxonomy" id="392030"/>
    <lineage>
        <taxon>Eukaryota</taxon>
        <taxon>Metazoa</taxon>
        <taxon>Spiralia</taxon>
        <taxon>Gnathifera</taxon>
        <taxon>Rotifera</taxon>
        <taxon>Eurotatoria</taxon>
        <taxon>Bdelloidea</taxon>
        <taxon>Philodinida</taxon>
        <taxon>Philodinidae</taxon>
        <taxon>Rotaria</taxon>
    </lineage>
</organism>
<feature type="region of interest" description="Disordered" evidence="1">
    <location>
        <begin position="30"/>
        <end position="51"/>
    </location>
</feature>
<dbReference type="EMBL" id="CAJOBH010162275">
    <property type="protein sequence ID" value="CAF4882923.1"/>
    <property type="molecule type" value="Genomic_DNA"/>
</dbReference>
<dbReference type="Proteomes" id="UP000681720">
    <property type="component" value="Unassembled WGS sequence"/>
</dbReference>
<dbReference type="EMBL" id="CAJOBJ010229607">
    <property type="protein sequence ID" value="CAF5051844.1"/>
    <property type="molecule type" value="Genomic_DNA"/>
</dbReference>
<sequence length="68" mass="7284">IQNRKIEEKNNEISVEAEVTPTKVVLDSKLLTSSPSPSSSSLSPVPGNEITRSIENDTVGICIIEDSS</sequence>
<protein>
    <submittedName>
        <fullName evidence="2">Uncharacterized protein</fullName>
    </submittedName>
</protein>
<dbReference type="AlphaFoldDB" id="A0A8S3CID2"/>
<feature type="compositionally biased region" description="Low complexity" evidence="1">
    <location>
        <begin position="30"/>
        <end position="46"/>
    </location>
</feature>
<accession>A0A8S3CID2</accession>
<gene>
    <name evidence="2" type="ORF">BYL167_LOCUS51411</name>
    <name evidence="3" type="ORF">GIL414_LOCUS60012</name>
</gene>
<evidence type="ECO:0000313" key="2">
    <source>
        <dbReference type="EMBL" id="CAF4882923.1"/>
    </source>
</evidence>
<dbReference type="Proteomes" id="UP000681967">
    <property type="component" value="Unassembled WGS sequence"/>
</dbReference>
<proteinExistence type="predicted"/>
<reference evidence="2" key="1">
    <citation type="submission" date="2021-02" db="EMBL/GenBank/DDBJ databases">
        <authorList>
            <person name="Nowell W R."/>
        </authorList>
    </citation>
    <scope>NUCLEOTIDE SEQUENCE</scope>
</reference>
<comment type="caution">
    <text evidence="2">The sequence shown here is derived from an EMBL/GenBank/DDBJ whole genome shotgun (WGS) entry which is preliminary data.</text>
</comment>
<evidence type="ECO:0000313" key="4">
    <source>
        <dbReference type="Proteomes" id="UP000681967"/>
    </source>
</evidence>
<feature type="non-terminal residue" evidence="2">
    <location>
        <position position="1"/>
    </location>
</feature>
<evidence type="ECO:0000256" key="1">
    <source>
        <dbReference type="SAM" id="MobiDB-lite"/>
    </source>
</evidence>